<comment type="subcellular location">
    <subcellularLocation>
        <location evidence="2">Cytoplasm</location>
        <location evidence="2">Cytoskeleton</location>
    </subcellularLocation>
</comment>
<dbReference type="Gene3D" id="3.40.50.1440">
    <property type="entry name" value="Tubulin/FtsZ, GTPase domain"/>
    <property type="match status" value="1"/>
</dbReference>
<evidence type="ECO:0000256" key="4">
    <source>
        <dbReference type="ARBA" id="ARBA00011747"/>
    </source>
</evidence>
<dbReference type="OrthoDB" id="1662883at2759"/>
<feature type="domain" description="Tubulin/FtsZ GTPase" evidence="14">
    <location>
        <begin position="52"/>
        <end position="250"/>
    </location>
</feature>
<dbReference type="PRINTS" id="PR01161">
    <property type="entry name" value="TUBULIN"/>
</dbReference>
<dbReference type="PRINTS" id="PR01163">
    <property type="entry name" value="BETATUBULIN"/>
</dbReference>
<dbReference type="InterPro" id="IPR023123">
    <property type="entry name" value="Tubulin_C"/>
</dbReference>
<gene>
    <name evidence="16" type="ORF">FFLO_02433</name>
</gene>
<dbReference type="Pfam" id="PF00091">
    <property type="entry name" value="Tubulin"/>
    <property type="match status" value="1"/>
</dbReference>
<evidence type="ECO:0000259" key="14">
    <source>
        <dbReference type="SMART" id="SM00864"/>
    </source>
</evidence>
<dbReference type="GO" id="GO:0005525">
    <property type="term" value="F:GTP binding"/>
    <property type="evidence" value="ECO:0007669"/>
    <property type="project" value="UniProtKB-UniRule"/>
</dbReference>
<comment type="subunit">
    <text evidence="4 13">Dimer of alpha and beta chains. A typical microtubule is a hollow water-filled tube with an outer diameter of 25 nm and an inner diameter of 15 nM. Alpha-beta heterodimers associate head-to-tail to form protofilaments running lengthwise along the microtubule wall with the beta-tubulin subunit facing the microtubule plus end conferring a structural polarity. Microtubules usually have 13 protofilaments but different protofilament numbers can be found in some organisms and specialized cells.</text>
</comment>
<keyword evidence="17" id="KW-1185">Reference proteome</keyword>
<dbReference type="GO" id="GO:0005200">
    <property type="term" value="F:structural constituent of cytoskeleton"/>
    <property type="evidence" value="ECO:0007669"/>
    <property type="project" value="InterPro"/>
</dbReference>
<dbReference type="InterPro" id="IPR008280">
    <property type="entry name" value="Tub_FtsZ_C"/>
</dbReference>
<dbReference type="InterPro" id="IPR018316">
    <property type="entry name" value="Tubulin/FtsZ_2-layer-sand-dom"/>
</dbReference>
<comment type="similarity">
    <text evidence="3 13">Belongs to the tubulin family.</text>
</comment>
<dbReference type="SMART" id="SM00864">
    <property type="entry name" value="Tubulin"/>
    <property type="match status" value="1"/>
</dbReference>
<comment type="cofactor">
    <cofactor evidence="1">
        <name>Mg(2+)</name>
        <dbReference type="ChEBI" id="CHEBI:18420"/>
    </cofactor>
</comment>
<dbReference type="PROSITE" id="PS00227">
    <property type="entry name" value="TUBULIN"/>
    <property type="match status" value="1"/>
</dbReference>
<organism evidence="16 17">
    <name type="scientific">Filobasidium floriforme</name>
    <dbReference type="NCBI Taxonomy" id="5210"/>
    <lineage>
        <taxon>Eukaryota</taxon>
        <taxon>Fungi</taxon>
        <taxon>Dikarya</taxon>
        <taxon>Basidiomycota</taxon>
        <taxon>Agaricomycotina</taxon>
        <taxon>Tremellomycetes</taxon>
        <taxon>Filobasidiales</taxon>
        <taxon>Filobasidiaceae</taxon>
        <taxon>Filobasidium</taxon>
    </lineage>
</organism>
<evidence type="ECO:0000256" key="2">
    <source>
        <dbReference type="ARBA" id="ARBA00004245"/>
    </source>
</evidence>
<sequence length="452" mass="50361">MPREIISVSVGQCGNQLGQAFWEQILKEHGLDESGKYIQGSGDEDQQLKRLSVYFQEVGGSQNKYVPRSIQADLEPAVINRIKAGRLSKLFRPDTFIHAQSGAGNNFAKGFYTEGAELVDEVLDNIRQQTENTDSLQGFQLLHSLGGGTGSGLGALLLSKIREEYPDRMMATFSIIPSPKVSDTVVEPYNTLLATHNLVENSDITCCLDNEALYDICTNLMKVKVPTHEDLNNVIAKVMAGFTTTLRFPGVLNSDLRKLAVNMVPFPRLHFFAVGYAPLVATQSRAYQASNVQELNAQLFDRRSWLVAADPKMGKYLTTSIAYRGKLSMRDIENSSMEYHEKHSGSFVPWIPGNTQTTLCQVPPIGTPASATLVANSTSISEVFKRNHAQFVSMFRRKAFLHGYTNEGMDEMEFTEAESNLADLVNEYEQYASAEIDDDEYMEEGGEEHYEE</sequence>
<proteinExistence type="inferred from homology"/>
<comment type="function">
    <text evidence="12 13">Tubulin is the major constituent of microtubules, a cylinder consisting of laterally associated linear protofilaments composed of alpha- and beta-tubulin heterodimers. Microtubules grow by the addition of GTP-tubulin dimers to the microtubule end, where a stabilizing cap forms. Below the cap, tubulin dimers are in GDP-bound state, owing to GTPase activity of alpha-tubulin.</text>
</comment>
<evidence type="ECO:0000256" key="11">
    <source>
        <dbReference type="ARBA" id="ARBA00023212"/>
    </source>
</evidence>
<evidence type="ECO:0000256" key="9">
    <source>
        <dbReference type="ARBA" id="ARBA00022842"/>
    </source>
</evidence>
<evidence type="ECO:0000256" key="1">
    <source>
        <dbReference type="ARBA" id="ARBA00001946"/>
    </source>
</evidence>
<evidence type="ECO:0000256" key="8">
    <source>
        <dbReference type="ARBA" id="ARBA00022741"/>
    </source>
</evidence>
<dbReference type="GO" id="GO:0005874">
    <property type="term" value="C:microtubule"/>
    <property type="evidence" value="ECO:0007669"/>
    <property type="project" value="UniProtKB-KW"/>
</dbReference>
<dbReference type="Gene3D" id="1.10.287.600">
    <property type="entry name" value="Helix hairpin bin"/>
    <property type="match status" value="1"/>
</dbReference>
<keyword evidence="6 13" id="KW-0493">Microtubule</keyword>
<dbReference type="InterPro" id="IPR037103">
    <property type="entry name" value="Tubulin/FtsZ-like_C"/>
</dbReference>
<keyword evidence="10 13" id="KW-0342">GTP-binding</keyword>
<accession>A0A8K0JSW4</accession>
<dbReference type="AlphaFoldDB" id="A0A8K0JSW4"/>
<dbReference type="EMBL" id="JABELV010000038">
    <property type="protein sequence ID" value="KAG7562151.1"/>
    <property type="molecule type" value="Genomic_DNA"/>
</dbReference>
<keyword evidence="9" id="KW-0460">Magnesium</keyword>
<evidence type="ECO:0000256" key="10">
    <source>
        <dbReference type="ARBA" id="ARBA00023134"/>
    </source>
</evidence>
<dbReference type="CDD" id="cd02187">
    <property type="entry name" value="beta_tubulin"/>
    <property type="match status" value="1"/>
</dbReference>
<evidence type="ECO:0000256" key="13">
    <source>
        <dbReference type="RuleBase" id="RU000352"/>
    </source>
</evidence>
<evidence type="ECO:0000256" key="6">
    <source>
        <dbReference type="ARBA" id="ARBA00022701"/>
    </source>
</evidence>
<dbReference type="Gene3D" id="3.30.1330.20">
    <property type="entry name" value="Tubulin/FtsZ, C-terminal domain"/>
    <property type="match status" value="1"/>
</dbReference>
<comment type="caution">
    <text evidence="16">The sequence shown here is derived from an EMBL/GenBank/DDBJ whole genome shotgun (WGS) entry which is preliminary data.</text>
</comment>
<dbReference type="Proteomes" id="UP000812966">
    <property type="component" value="Unassembled WGS sequence"/>
</dbReference>
<dbReference type="InterPro" id="IPR036525">
    <property type="entry name" value="Tubulin/FtsZ_GTPase_sf"/>
</dbReference>
<dbReference type="GO" id="GO:0003924">
    <property type="term" value="F:GTPase activity"/>
    <property type="evidence" value="ECO:0007669"/>
    <property type="project" value="InterPro"/>
</dbReference>
<dbReference type="InterPro" id="IPR000217">
    <property type="entry name" value="Tubulin"/>
</dbReference>
<dbReference type="GO" id="GO:0046872">
    <property type="term" value="F:metal ion binding"/>
    <property type="evidence" value="ECO:0007669"/>
    <property type="project" value="UniProtKB-KW"/>
</dbReference>
<evidence type="ECO:0000256" key="12">
    <source>
        <dbReference type="ARBA" id="ARBA00034296"/>
    </source>
</evidence>
<keyword evidence="7" id="KW-0479">Metal-binding</keyword>
<keyword evidence="5" id="KW-0963">Cytoplasm</keyword>
<dbReference type="SMART" id="SM00865">
    <property type="entry name" value="Tubulin_C"/>
    <property type="match status" value="1"/>
</dbReference>
<dbReference type="PANTHER" id="PTHR11588">
    <property type="entry name" value="TUBULIN"/>
    <property type="match status" value="1"/>
</dbReference>
<dbReference type="GO" id="GO:0007017">
    <property type="term" value="P:microtubule-based process"/>
    <property type="evidence" value="ECO:0007669"/>
    <property type="project" value="InterPro"/>
</dbReference>
<dbReference type="FunFam" id="3.40.50.1440:FF:000006">
    <property type="entry name" value="Tubulin beta chain"/>
    <property type="match status" value="1"/>
</dbReference>
<reference evidence="16" key="1">
    <citation type="submission" date="2020-04" db="EMBL/GenBank/DDBJ databases">
        <title>Analysis of mating type loci in Filobasidium floriforme.</title>
        <authorList>
            <person name="Nowrousian M."/>
        </authorList>
    </citation>
    <scope>NUCLEOTIDE SEQUENCE</scope>
    <source>
        <strain evidence="16">CBS 6242</strain>
    </source>
</reference>
<dbReference type="InterPro" id="IPR002453">
    <property type="entry name" value="Beta_tubulin"/>
</dbReference>
<evidence type="ECO:0000259" key="15">
    <source>
        <dbReference type="SMART" id="SM00865"/>
    </source>
</evidence>
<dbReference type="InterPro" id="IPR017975">
    <property type="entry name" value="Tubulin_CS"/>
</dbReference>
<dbReference type="SUPFAM" id="SSF52490">
    <property type="entry name" value="Tubulin nucleotide-binding domain-like"/>
    <property type="match status" value="1"/>
</dbReference>
<evidence type="ECO:0000313" key="16">
    <source>
        <dbReference type="EMBL" id="KAG7562151.1"/>
    </source>
</evidence>
<protein>
    <recommendedName>
        <fullName evidence="13">Tubulin beta chain</fullName>
    </recommendedName>
</protein>
<dbReference type="InterPro" id="IPR003008">
    <property type="entry name" value="Tubulin_FtsZ_GTPase"/>
</dbReference>
<feature type="domain" description="Tubulin/FtsZ 2-layer sandwich" evidence="15">
    <location>
        <begin position="252"/>
        <end position="389"/>
    </location>
</feature>
<dbReference type="Pfam" id="PF03953">
    <property type="entry name" value="Tubulin_C"/>
    <property type="match status" value="1"/>
</dbReference>
<dbReference type="SUPFAM" id="SSF55307">
    <property type="entry name" value="Tubulin C-terminal domain-like"/>
    <property type="match status" value="1"/>
</dbReference>
<evidence type="ECO:0000256" key="5">
    <source>
        <dbReference type="ARBA" id="ARBA00022490"/>
    </source>
</evidence>
<name>A0A8K0JSW4_9TREE</name>
<evidence type="ECO:0000313" key="17">
    <source>
        <dbReference type="Proteomes" id="UP000812966"/>
    </source>
</evidence>
<keyword evidence="8 13" id="KW-0547">Nucleotide-binding</keyword>
<keyword evidence="11" id="KW-0206">Cytoskeleton</keyword>
<evidence type="ECO:0000256" key="3">
    <source>
        <dbReference type="ARBA" id="ARBA00009636"/>
    </source>
</evidence>
<dbReference type="FunFam" id="3.30.1330.20:FF:000009">
    <property type="entry name" value="Tubulin beta chain"/>
    <property type="match status" value="1"/>
</dbReference>
<evidence type="ECO:0000256" key="7">
    <source>
        <dbReference type="ARBA" id="ARBA00022723"/>
    </source>
</evidence>